<evidence type="ECO:0000256" key="4">
    <source>
        <dbReference type="ARBA" id="ARBA00038652"/>
    </source>
</evidence>
<evidence type="ECO:0000256" key="2">
    <source>
        <dbReference type="ARBA" id="ARBA00022747"/>
    </source>
</evidence>
<evidence type="ECO:0000259" key="5">
    <source>
        <dbReference type="Pfam" id="PF01420"/>
    </source>
</evidence>
<dbReference type="InterPro" id="IPR000055">
    <property type="entry name" value="Restrct_endonuc_typeI_TRD"/>
</dbReference>
<evidence type="ECO:0000313" key="7">
    <source>
        <dbReference type="Proteomes" id="UP001501585"/>
    </source>
</evidence>
<comment type="similarity">
    <text evidence="1">Belongs to the type-I restriction system S methylase family.</text>
</comment>
<dbReference type="InterPro" id="IPR051212">
    <property type="entry name" value="Type-I_RE_S_subunit"/>
</dbReference>
<comment type="subunit">
    <text evidence="4">The methyltransferase is composed of M and S polypeptides.</text>
</comment>
<sequence length="331" mass="36898">MADSHVTIARAKSAELEARFLYYWLNSRPFQEYVYAALVVGATNQIELNRDRLGDAPVPLPPLEEQRRIADFLDAETTRIDHLSKLSKLLLERIDERDQSLRSSLVDQLATNEGEIPLRRLTARVEQGSSPQCESAPRQDPFEWGVLKLSSVKRGAFDASENKRLPDGTQPVRDHAVRAGDLLVTRANTPALVGDTAVVHDDCEKLLLPDLIYRVVLLPGVRPDYVMQVVLSGRTRSLIESVARGSSQSMVKLRGEDIKAWPIPIATPSQQDSLVQRISRETEISNKLRTKIWHQQTLLTERRQALITAAVTGQIDVSTASGRNVTEGIPS</sequence>
<feature type="domain" description="Type I restriction modification DNA specificity" evidence="5">
    <location>
        <begin position="10"/>
        <end position="80"/>
    </location>
</feature>
<dbReference type="PANTHER" id="PTHR43140">
    <property type="entry name" value="TYPE-1 RESTRICTION ENZYME ECOKI SPECIFICITY PROTEIN"/>
    <property type="match status" value="1"/>
</dbReference>
<dbReference type="InterPro" id="IPR044946">
    <property type="entry name" value="Restrct_endonuc_typeI_TRD_sf"/>
</dbReference>
<name>A0ABN2TJ76_9ACTN</name>
<dbReference type="Proteomes" id="UP001501585">
    <property type="component" value="Unassembled WGS sequence"/>
</dbReference>
<protein>
    <recommendedName>
        <fullName evidence="5">Type I restriction modification DNA specificity domain-containing protein</fullName>
    </recommendedName>
</protein>
<evidence type="ECO:0000313" key="6">
    <source>
        <dbReference type="EMBL" id="GAA2009856.1"/>
    </source>
</evidence>
<keyword evidence="3" id="KW-0238">DNA-binding</keyword>
<keyword evidence="2" id="KW-0680">Restriction system</keyword>
<dbReference type="SUPFAM" id="SSF116734">
    <property type="entry name" value="DNA methylase specificity domain"/>
    <property type="match status" value="2"/>
</dbReference>
<gene>
    <name evidence="6" type="ORF">GCM10009799_42370</name>
</gene>
<dbReference type="PANTHER" id="PTHR43140:SF1">
    <property type="entry name" value="TYPE I RESTRICTION ENZYME ECOKI SPECIFICITY SUBUNIT"/>
    <property type="match status" value="1"/>
</dbReference>
<reference evidence="6 7" key="1">
    <citation type="journal article" date="2019" name="Int. J. Syst. Evol. Microbiol.">
        <title>The Global Catalogue of Microorganisms (GCM) 10K type strain sequencing project: providing services to taxonomists for standard genome sequencing and annotation.</title>
        <authorList>
            <consortium name="The Broad Institute Genomics Platform"/>
            <consortium name="The Broad Institute Genome Sequencing Center for Infectious Disease"/>
            <person name="Wu L."/>
            <person name="Ma J."/>
        </authorList>
    </citation>
    <scope>NUCLEOTIDE SEQUENCE [LARGE SCALE GENOMIC DNA]</scope>
    <source>
        <strain evidence="6 7">JCM 15313</strain>
    </source>
</reference>
<dbReference type="Gene3D" id="3.90.220.20">
    <property type="entry name" value="DNA methylase specificity domains"/>
    <property type="match status" value="2"/>
</dbReference>
<dbReference type="EMBL" id="BAAAPC010000020">
    <property type="protein sequence ID" value="GAA2009856.1"/>
    <property type="molecule type" value="Genomic_DNA"/>
</dbReference>
<proteinExistence type="inferred from homology"/>
<evidence type="ECO:0000256" key="3">
    <source>
        <dbReference type="ARBA" id="ARBA00023125"/>
    </source>
</evidence>
<accession>A0ABN2TJ76</accession>
<evidence type="ECO:0000256" key="1">
    <source>
        <dbReference type="ARBA" id="ARBA00010923"/>
    </source>
</evidence>
<organism evidence="6 7">
    <name type="scientific">Nocardiopsis rhodophaea</name>
    <dbReference type="NCBI Taxonomy" id="280238"/>
    <lineage>
        <taxon>Bacteria</taxon>
        <taxon>Bacillati</taxon>
        <taxon>Actinomycetota</taxon>
        <taxon>Actinomycetes</taxon>
        <taxon>Streptosporangiales</taxon>
        <taxon>Nocardiopsidaceae</taxon>
        <taxon>Nocardiopsis</taxon>
    </lineage>
</organism>
<comment type="caution">
    <text evidence="6">The sequence shown here is derived from an EMBL/GenBank/DDBJ whole genome shotgun (WGS) entry which is preliminary data.</text>
</comment>
<keyword evidence="7" id="KW-1185">Reference proteome</keyword>
<dbReference type="Pfam" id="PF01420">
    <property type="entry name" value="Methylase_S"/>
    <property type="match status" value="1"/>
</dbReference>